<dbReference type="GeneID" id="301460281"/>
<keyword evidence="4" id="KW-1185">Reference proteome</keyword>
<accession>S3MFG5</accession>
<reference evidence="3 4" key="1">
    <citation type="submission" date="2013-04" db="EMBL/GenBank/DDBJ databases">
        <title>The Genome Sequence of Treponema vincentii F0403.</title>
        <authorList>
            <consortium name="The Broad Institute Genomics Platform"/>
            <person name="Earl A."/>
            <person name="Ward D."/>
            <person name="Feldgarden M."/>
            <person name="Gevers D."/>
            <person name="Leonetti C."/>
            <person name="Izard J."/>
            <person name="Walker B."/>
            <person name="Young S."/>
            <person name="Zeng Q."/>
            <person name="Gargeya S."/>
            <person name="Fitzgerald M."/>
            <person name="Haas B."/>
            <person name="Abouelleil A."/>
            <person name="Allen A.W."/>
            <person name="Alvarado L."/>
            <person name="Arachchi H.M."/>
            <person name="Berlin A.M."/>
            <person name="Chapman S.B."/>
            <person name="Gainer-Dewar J."/>
            <person name="Goldberg J."/>
            <person name="Griggs A."/>
            <person name="Gujja S."/>
            <person name="Hansen M."/>
            <person name="Howarth C."/>
            <person name="Imamovic A."/>
            <person name="Ireland A."/>
            <person name="Larimer J."/>
            <person name="McCowan C."/>
            <person name="Murphy C."/>
            <person name="Pearson M."/>
            <person name="Poon T.W."/>
            <person name="Priest M."/>
            <person name="Roberts A."/>
            <person name="Saif S."/>
            <person name="Shea T."/>
            <person name="Sisk P."/>
            <person name="Sykes S."/>
            <person name="Wortman J."/>
            <person name="Nusbaum C."/>
            <person name="Birren B."/>
        </authorList>
    </citation>
    <scope>NUCLEOTIDE SEQUENCE [LARGE SCALE GENOMIC DNA]</scope>
    <source>
        <strain evidence="3 4">F0403</strain>
    </source>
</reference>
<organism evidence="3 4">
    <name type="scientific">Treponema vincentii F0403</name>
    <dbReference type="NCBI Taxonomy" id="1125702"/>
    <lineage>
        <taxon>Bacteria</taxon>
        <taxon>Pseudomonadati</taxon>
        <taxon>Spirochaetota</taxon>
        <taxon>Spirochaetia</taxon>
        <taxon>Spirochaetales</taxon>
        <taxon>Treponemataceae</taxon>
        <taxon>Treponema</taxon>
    </lineage>
</organism>
<dbReference type="EMBL" id="ATFC01000001">
    <property type="protein sequence ID" value="EPF47804.1"/>
    <property type="molecule type" value="Genomic_DNA"/>
</dbReference>
<keyword evidence="2" id="KW-0732">Signal</keyword>
<dbReference type="RefSeq" id="WP_016517711.1">
    <property type="nucleotide sequence ID" value="NZ_KE332512.1"/>
</dbReference>
<dbReference type="AlphaFoldDB" id="S3MFG5"/>
<name>S3MFG5_9SPIR</name>
<feature type="signal peptide" evidence="2">
    <location>
        <begin position="1"/>
        <end position="30"/>
    </location>
</feature>
<dbReference type="Proteomes" id="UP000014605">
    <property type="component" value="Unassembled WGS sequence"/>
</dbReference>
<keyword evidence="1" id="KW-1133">Transmembrane helix</keyword>
<feature type="transmembrane region" description="Helical" evidence="1">
    <location>
        <begin position="113"/>
        <end position="134"/>
    </location>
</feature>
<proteinExistence type="predicted"/>
<sequence length="137" mass="15268">MLQKNTRDKKLNKRLRAILLLLPLVLTLYAEKSNPSPTASGSKFSIDLTRNYTGLEVQELLDIVVEEAEKSITEAYNAGYKQGVLEYKPDVAYWKTQAEGFETLLKAERRKKWLWSLGGVSIGLAGGVGIGIALQLR</sequence>
<comment type="caution">
    <text evidence="3">The sequence shown here is derived from an EMBL/GenBank/DDBJ whole genome shotgun (WGS) entry which is preliminary data.</text>
</comment>
<evidence type="ECO:0000256" key="2">
    <source>
        <dbReference type="SAM" id="SignalP"/>
    </source>
</evidence>
<evidence type="ECO:0008006" key="5">
    <source>
        <dbReference type="Google" id="ProtNLM"/>
    </source>
</evidence>
<evidence type="ECO:0000313" key="3">
    <source>
        <dbReference type="EMBL" id="EPF47804.1"/>
    </source>
</evidence>
<evidence type="ECO:0000256" key="1">
    <source>
        <dbReference type="SAM" id="Phobius"/>
    </source>
</evidence>
<feature type="chain" id="PRO_5004511859" description="DUF883 domain-containing protein" evidence="2">
    <location>
        <begin position="31"/>
        <end position="137"/>
    </location>
</feature>
<dbReference type="PATRIC" id="fig|1125702.3.peg.63"/>
<evidence type="ECO:0000313" key="4">
    <source>
        <dbReference type="Proteomes" id="UP000014605"/>
    </source>
</evidence>
<dbReference type="HOGENOM" id="CLU_158033_0_0_12"/>
<protein>
    <recommendedName>
        <fullName evidence="5">DUF883 domain-containing protein</fullName>
    </recommendedName>
</protein>
<gene>
    <name evidence="3" type="ORF">HMPREF1222_00063</name>
</gene>
<keyword evidence="1" id="KW-0472">Membrane</keyword>
<keyword evidence="1" id="KW-0812">Transmembrane</keyword>